<dbReference type="RefSeq" id="WP_042514462.1">
    <property type="nucleotide sequence ID" value="NZ_CP065740.1"/>
</dbReference>
<feature type="domain" description="HTTM-like" evidence="6">
    <location>
        <begin position="22"/>
        <end position="295"/>
    </location>
</feature>
<evidence type="ECO:0000313" key="7">
    <source>
        <dbReference type="EMBL" id="QPR80431.1"/>
    </source>
</evidence>
<dbReference type="PANTHER" id="PTHR39535">
    <property type="entry name" value="SPORULATION-DELAYING PROTEIN SDPB"/>
    <property type="match status" value="1"/>
</dbReference>
<evidence type="ECO:0000313" key="8">
    <source>
        <dbReference type="Proteomes" id="UP000594791"/>
    </source>
</evidence>
<dbReference type="SMART" id="SM00752">
    <property type="entry name" value="HTTM"/>
    <property type="match status" value="1"/>
</dbReference>
<gene>
    <name evidence="7" type="ORF">I6G77_28255</name>
</gene>
<geneLocation type="plasmid" evidence="7 8">
    <name>unnamed</name>
</geneLocation>
<evidence type="ECO:0000256" key="2">
    <source>
        <dbReference type="ARBA" id="ARBA00022692"/>
    </source>
</evidence>
<feature type="transmembrane region" description="Helical" evidence="5">
    <location>
        <begin position="197"/>
        <end position="218"/>
    </location>
</feature>
<feature type="transmembrane region" description="Helical" evidence="5">
    <location>
        <begin position="230"/>
        <end position="250"/>
    </location>
</feature>
<name>A0A7T2QKK7_9BACI</name>
<organism evidence="7 8">
    <name type="scientific">Bacillus tropicus</name>
    <dbReference type="NCBI Taxonomy" id="2026188"/>
    <lineage>
        <taxon>Bacteria</taxon>
        <taxon>Bacillati</taxon>
        <taxon>Bacillota</taxon>
        <taxon>Bacilli</taxon>
        <taxon>Bacillales</taxon>
        <taxon>Bacillaceae</taxon>
        <taxon>Bacillus</taxon>
        <taxon>Bacillus cereus group</taxon>
    </lineage>
</organism>
<evidence type="ECO:0000259" key="6">
    <source>
        <dbReference type="SMART" id="SM00752"/>
    </source>
</evidence>
<keyword evidence="4 5" id="KW-0472">Membrane</keyword>
<dbReference type="InterPro" id="IPR052964">
    <property type="entry name" value="Sporulation_signal_mat"/>
</dbReference>
<comment type="subcellular location">
    <subcellularLocation>
        <location evidence="1">Endomembrane system</location>
        <topology evidence="1">Multi-pass membrane protein</topology>
    </subcellularLocation>
</comment>
<keyword evidence="2 5" id="KW-0812">Transmembrane</keyword>
<evidence type="ECO:0000256" key="3">
    <source>
        <dbReference type="ARBA" id="ARBA00022989"/>
    </source>
</evidence>
<dbReference type="InterPro" id="IPR011020">
    <property type="entry name" value="HTTM-like"/>
</dbReference>
<evidence type="ECO:0000256" key="5">
    <source>
        <dbReference type="SAM" id="Phobius"/>
    </source>
</evidence>
<keyword evidence="8" id="KW-1185">Reference proteome</keyword>
<reference evidence="7 8" key="1">
    <citation type="submission" date="2020-12" db="EMBL/GenBank/DDBJ databases">
        <title>FDA dAtabase for Regulatory Grade micrObial Sequences (FDA-ARGOS): Supporting development and validation of Infectious Disease Dx tests.</title>
        <authorList>
            <person name="Nelson B."/>
            <person name="Plummer A."/>
            <person name="Tallon L."/>
            <person name="Sadzewicz L."/>
            <person name="Zhao X."/>
            <person name="Boylan J."/>
            <person name="Ott S."/>
            <person name="Bowen H."/>
            <person name="Vavikolanu K."/>
            <person name="Mehta A."/>
            <person name="Aluvathingal J."/>
            <person name="Nadendla S."/>
            <person name="Myers T."/>
            <person name="Yan Y."/>
            <person name="Sichtig H."/>
        </authorList>
    </citation>
    <scope>NUCLEOTIDE SEQUENCE [LARGE SCALE GENOMIC DNA]</scope>
    <source>
        <strain evidence="7 8">FDAARGOS_920</strain>
        <plasmid evidence="7 8">unnamed</plasmid>
    </source>
</reference>
<dbReference type="NCBIfam" id="TIGR04033">
    <property type="entry name" value="export_SdpB"/>
    <property type="match status" value="1"/>
</dbReference>
<protein>
    <recommendedName>
        <fullName evidence="6">HTTM-like domain-containing protein</fullName>
    </recommendedName>
</protein>
<dbReference type="PANTHER" id="PTHR39535:SF2">
    <property type="entry name" value="HTTM DOMAIN-CONTAINING PROTEIN"/>
    <property type="match status" value="1"/>
</dbReference>
<evidence type="ECO:0000256" key="4">
    <source>
        <dbReference type="ARBA" id="ARBA00023136"/>
    </source>
</evidence>
<proteinExistence type="predicted"/>
<keyword evidence="7" id="KW-0614">Plasmid</keyword>
<evidence type="ECO:0000256" key="1">
    <source>
        <dbReference type="ARBA" id="ARBA00004127"/>
    </source>
</evidence>
<keyword evidence="3 5" id="KW-1133">Transmembrane helix</keyword>
<dbReference type="Proteomes" id="UP000594791">
    <property type="component" value="Plasmid unnamed"/>
</dbReference>
<accession>A0A7T2QKK7</accession>
<feature type="transmembrane region" description="Helical" evidence="5">
    <location>
        <begin position="270"/>
        <end position="291"/>
    </location>
</feature>
<feature type="transmembrane region" description="Helical" evidence="5">
    <location>
        <begin position="163"/>
        <end position="185"/>
    </location>
</feature>
<feature type="transmembrane region" description="Helical" evidence="5">
    <location>
        <begin position="77"/>
        <end position="98"/>
    </location>
</feature>
<dbReference type="EMBL" id="CP065740">
    <property type="protein sequence ID" value="QPR80431.1"/>
    <property type="molecule type" value="Genomic_DNA"/>
</dbReference>
<sequence>MFEKNIEKLNDSITNWAYAIFPWTNVYGLARSIMAISTALTLALNDASIFFRPGGGFSTPNCSTNIPAVFCLVPNNYIYLNLVRWICVIMLLIVASGWRPRITGIFHWWISYSLQVSALTIDGGEQVSAVFTLLLLPIALTDPRKWHWESYKQHEPTLDKRHLYLRVIALVTFLAIRLQVAILYFNSFVSKLADQDWVNGTAVYYYAQHLMLGFPPILMDMFDFVLTSKLVVIPTWGTLLIQFLLFAALFSSKKYWNAIFLAALFMHELFAVMFGLISFSMIMCAILILYLRPIEKEFKFNLVKRLFNKTWFPFKRGDAKKTA</sequence>
<dbReference type="InterPro" id="IPR023894">
    <property type="entry name" value="Sporulation_SdpB"/>
</dbReference>